<dbReference type="PANTHER" id="PTHR36174:SF1">
    <property type="entry name" value="LIPID II:GLYCINE GLYCYLTRANSFERASE"/>
    <property type="match status" value="1"/>
</dbReference>
<keyword evidence="6" id="KW-0961">Cell wall biogenesis/degradation</keyword>
<evidence type="ECO:0000313" key="7">
    <source>
        <dbReference type="EMBL" id="OXZ27594.1"/>
    </source>
</evidence>
<evidence type="ECO:0000256" key="5">
    <source>
        <dbReference type="ARBA" id="ARBA00023315"/>
    </source>
</evidence>
<dbReference type="AlphaFoldDB" id="A0A233V5D4"/>
<dbReference type="InterPro" id="IPR016181">
    <property type="entry name" value="Acyl_CoA_acyltransferase"/>
</dbReference>
<dbReference type="GO" id="GO:0071555">
    <property type="term" value="P:cell wall organization"/>
    <property type="evidence" value="ECO:0007669"/>
    <property type="project" value="UniProtKB-KW"/>
</dbReference>
<comment type="similarity">
    <text evidence="1">Belongs to the FemABX family.</text>
</comment>
<dbReference type="RefSeq" id="WP_094205710.1">
    <property type="nucleotide sequence ID" value="NZ_JAWGQT010000007.1"/>
</dbReference>
<sequence length="409" mass="47881">MAYEMITLSSEEHDNFVKNHKYGELNQIYKWQFVKKGWIGKNIGIKKDGKLVGACLILLKKLPVLPYYFAYAPKGPVIDYENKDDLKSTIQILKDFCKQNKVFSLKFDPQVSVEIDGLIDYLKELGCYHHGLKKGLEYNQPRYYMITDIDKSEKEVMNSFQSRTKSVVKKSLKNGLVCKRCDKNELSKFSKLMEITAKRDEFNHRSHEYFENLYDVLNPDDDCELYLTKLIPSSVKKSNEDELEQIDKQELKTKNKLEKDITEEKKNNFLKELDVLDNRRKRCKDLIEQMNGYIENDVEEIVLSGALLTFCGKKSYYLYGASSNDFRDLSPNYLMQWTMMKRAIEKGCTSYDFGGVSGYTPEDNVEDHEAGLYEFKKRFGTEMIATIGEFDIVFNKFINKLFEFTLKHR</sequence>
<dbReference type="GO" id="GO:0009252">
    <property type="term" value="P:peptidoglycan biosynthetic process"/>
    <property type="evidence" value="ECO:0007669"/>
    <property type="project" value="UniProtKB-KW"/>
</dbReference>
<dbReference type="SUPFAM" id="SSF55729">
    <property type="entry name" value="Acyl-CoA N-acyltransferases (Nat)"/>
    <property type="match status" value="2"/>
</dbReference>
<dbReference type="Gene3D" id="1.20.58.90">
    <property type="match status" value="1"/>
</dbReference>
<reference evidence="8" key="1">
    <citation type="submission" date="2017-04" db="EMBL/GenBank/DDBJ databases">
        <title>Finegoldia magna isolated from orthopedic joint implant-associated infections.</title>
        <authorList>
            <person name="Bjorklund S."/>
            <person name="Bruggemann H."/>
            <person name="Jensen A."/>
            <person name="Hellmark B."/>
            <person name="Soderquist B."/>
        </authorList>
    </citation>
    <scope>NUCLEOTIDE SEQUENCE [LARGE SCALE GENOMIC DNA]</scope>
    <source>
        <strain evidence="8">CCUG 54800</strain>
    </source>
</reference>
<evidence type="ECO:0000256" key="1">
    <source>
        <dbReference type="ARBA" id="ARBA00009943"/>
    </source>
</evidence>
<accession>A0A233V5D4</accession>
<dbReference type="EMBL" id="NDYC01000019">
    <property type="protein sequence ID" value="OXZ27594.1"/>
    <property type="molecule type" value="Genomic_DNA"/>
</dbReference>
<dbReference type="Pfam" id="PF02388">
    <property type="entry name" value="FemAB"/>
    <property type="match status" value="1"/>
</dbReference>
<organism evidence="7 8">
    <name type="scientific">Finegoldia magna</name>
    <name type="common">Peptostreptococcus magnus</name>
    <dbReference type="NCBI Taxonomy" id="1260"/>
    <lineage>
        <taxon>Bacteria</taxon>
        <taxon>Bacillati</taxon>
        <taxon>Bacillota</taxon>
        <taxon>Tissierellia</taxon>
        <taxon>Tissierellales</taxon>
        <taxon>Peptoniphilaceae</taxon>
        <taxon>Finegoldia</taxon>
    </lineage>
</organism>
<keyword evidence="5" id="KW-0012">Acyltransferase</keyword>
<name>A0A233V5D4_FINMA</name>
<comment type="caution">
    <text evidence="7">The sequence shown here is derived from an EMBL/GenBank/DDBJ whole genome shotgun (WGS) entry which is preliminary data.</text>
</comment>
<evidence type="ECO:0000313" key="8">
    <source>
        <dbReference type="Proteomes" id="UP000215413"/>
    </source>
</evidence>
<gene>
    <name evidence="7" type="ORF">B9N49_04510</name>
</gene>
<evidence type="ECO:0000256" key="3">
    <source>
        <dbReference type="ARBA" id="ARBA00022960"/>
    </source>
</evidence>
<protein>
    <submittedName>
        <fullName evidence="7">Lipid II:blycine glycyltransferase</fullName>
    </submittedName>
</protein>
<dbReference type="GO" id="GO:0008360">
    <property type="term" value="P:regulation of cell shape"/>
    <property type="evidence" value="ECO:0007669"/>
    <property type="project" value="UniProtKB-KW"/>
</dbReference>
<dbReference type="GO" id="GO:0016755">
    <property type="term" value="F:aminoacyltransferase activity"/>
    <property type="evidence" value="ECO:0007669"/>
    <property type="project" value="InterPro"/>
</dbReference>
<dbReference type="PANTHER" id="PTHR36174">
    <property type="entry name" value="LIPID II:GLYCINE GLYCYLTRANSFERASE"/>
    <property type="match status" value="1"/>
</dbReference>
<dbReference type="PROSITE" id="PS51191">
    <property type="entry name" value="FEMABX"/>
    <property type="match status" value="1"/>
</dbReference>
<keyword evidence="4" id="KW-0573">Peptidoglycan synthesis</keyword>
<keyword evidence="2 7" id="KW-0808">Transferase</keyword>
<dbReference type="Gene3D" id="3.40.630.30">
    <property type="match status" value="2"/>
</dbReference>
<keyword evidence="3" id="KW-0133">Cell shape</keyword>
<dbReference type="InterPro" id="IPR050644">
    <property type="entry name" value="PG_Glycine_Bridge_Synth"/>
</dbReference>
<evidence type="ECO:0000256" key="4">
    <source>
        <dbReference type="ARBA" id="ARBA00022984"/>
    </source>
</evidence>
<proteinExistence type="inferred from homology"/>
<evidence type="ECO:0000256" key="6">
    <source>
        <dbReference type="ARBA" id="ARBA00023316"/>
    </source>
</evidence>
<dbReference type="Proteomes" id="UP000215413">
    <property type="component" value="Unassembled WGS sequence"/>
</dbReference>
<evidence type="ECO:0000256" key="2">
    <source>
        <dbReference type="ARBA" id="ARBA00022679"/>
    </source>
</evidence>
<dbReference type="InterPro" id="IPR003447">
    <property type="entry name" value="FEMABX"/>
</dbReference>